<keyword evidence="2" id="KW-0472">Membrane</keyword>
<feature type="domain" description="EamA" evidence="3">
    <location>
        <begin position="257"/>
        <end position="381"/>
    </location>
</feature>
<dbReference type="GO" id="GO:0016020">
    <property type="term" value="C:membrane"/>
    <property type="evidence" value="ECO:0007669"/>
    <property type="project" value="InterPro"/>
</dbReference>
<feature type="transmembrane region" description="Helical" evidence="2">
    <location>
        <begin position="343"/>
        <end position="361"/>
    </location>
</feature>
<evidence type="ECO:0000313" key="5">
    <source>
        <dbReference type="Proteomes" id="UP000432089"/>
    </source>
</evidence>
<feature type="transmembrane region" description="Helical" evidence="2">
    <location>
        <begin position="230"/>
        <end position="249"/>
    </location>
</feature>
<keyword evidence="2" id="KW-1133">Transmembrane helix</keyword>
<dbReference type="PANTHER" id="PTHR22911">
    <property type="entry name" value="ACYL-MALONYL CONDENSING ENZYME-RELATED"/>
    <property type="match status" value="1"/>
</dbReference>
<feature type="transmembrane region" description="Helical" evidence="2">
    <location>
        <begin position="204"/>
        <end position="223"/>
    </location>
</feature>
<dbReference type="Proteomes" id="UP000432089">
    <property type="component" value="Unassembled WGS sequence"/>
</dbReference>
<keyword evidence="5" id="KW-1185">Reference proteome</keyword>
<comment type="caution">
    <text evidence="4">The sequence shown here is derived from an EMBL/GenBank/DDBJ whole genome shotgun (WGS) entry which is preliminary data.</text>
</comment>
<feature type="transmembrane region" description="Helical" evidence="2">
    <location>
        <begin position="309"/>
        <end position="331"/>
    </location>
</feature>
<feature type="transmembrane region" description="Helical" evidence="2">
    <location>
        <begin position="173"/>
        <end position="198"/>
    </location>
</feature>
<dbReference type="Pfam" id="PF00892">
    <property type="entry name" value="EamA"/>
    <property type="match status" value="2"/>
</dbReference>
<protein>
    <submittedName>
        <fullName evidence="4">DMT family transporter</fullName>
    </submittedName>
</protein>
<feature type="transmembrane region" description="Helical" evidence="2">
    <location>
        <begin position="367"/>
        <end position="385"/>
    </location>
</feature>
<dbReference type="RefSeq" id="WP_150972009.1">
    <property type="nucleotide sequence ID" value="NZ_VZDO01000016.1"/>
</dbReference>
<accession>A0A7V7PM06</accession>
<evidence type="ECO:0000256" key="2">
    <source>
        <dbReference type="SAM" id="Phobius"/>
    </source>
</evidence>
<feature type="transmembrane region" description="Helical" evidence="2">
    <location>
        <begin position="144"/>
        <end position="161"/>
    </location>
</feature>
<proteinExistence type="predicted"/>
<gene>
    <name evidence="4" type="ORF">F6X38_17785</name>
</gene>
<evidence type="ECO:0000313" key="4">
    <source>
        <dbReference type="EMBL" id="KAB0677526.1"/>
    </source>
</evidence>
<name>A0A7V7PM06_9HYPH</name>
<feature type="transmembrane region" description="Helical" evidence="2">
    <location>
        <begin position="112"/>
        <end position="132"/>
    </location>
</feature>
<dbReference type="SUPFAM" id="SSF103481">
    <property type="entry name" value="Multidrug resistance efflux transporter EmrE"/>
    <property type="match status" value="2"/>
</dbReference>
<dbReference type="AlphaFoldDB" id="A0A7V7PM06"/>
<dbReference type="PANTHER" id="PTHR22911:SF135">
    <property type="entry name" value="BLR4310 PROTEIN"/>
    <property type="match status" value="1"/>
</dbReference>
<dbReference type="EMBL" id="VZDO01000016">
    <property type="protein sequence ID" value="KAB0677526.1"/>
    <property type="molecule type" value="Genomic_DNA"/>
</dbReference>
<reference evidence="4 5" key="1">
    <citation type="submission" date="2019-09" db="EMBL/GenBank/DDBJ databases">
        <title>YIM 132180 draft genome.</title>
        <authorList>
            <person name="Zhang K."/>
        </authorList>
    </citation>
    <scope>NUCLEOTIDE SEQUENCE [LARGE SCALE GENOMIC DNA]</scope>
    <source>
        <strain evidence="4 5">YIM 132180</strain>
    </source>
</reference>
<evidence type="ECO:0000259" key="3">
    <source>
        <dbReference type="Pfam" id="PF00892"/>
    </source>
</evidence>
<sequence>MSTAYGSNLLNSFSQCQRPGLSECQTRRSAIRNVHFSLVQTRAEDPPTAARMAPSGKGCGTRGTHPAEGRPHARRCRLIKVPSDGRQPLHVVGTQARSAVTKRSSAITGSTAARGATMVLIATVAWSFAGVFTRSLTLDVMTTVALRALAGGTMLFLAMLLRRGPGAFGDLIAIGRVGWFAVVLSAVAQAATTAGLFMTSVAHVTVIYATCPFLAAIIARLWLGEVIPRATLLAIVASISGVLVVMSASTASGTLVGDAVALVMTLSFATIIVLSKAHPDLRLFEVTIVSAFLTFGLFIPFASDVNLDAANVAIVSAYGLTNMVVAFFLFIKGARHIPAATSGLIVTLEIVLSPLWVWLFFDETVDAATFLGGAIVLAAVIGHLVHSLSRGARIPVPALIEQGHG</sequence>
<feature type="region of interest" description="Disordered" evidence="1">
    <location>
        <begin position="43"/>
        <end position="71"/>
    </location>
</feature>
<evidence type="ECO:0000256" key="1">
    <source>
        <dbReference type="SAM" id="MobiDB-lite"/>
    </source>
</evidence>
<feature type="transmembrane region" description="Helical" evidence="2">
    <location>
        <begin position="281"/>
        <end position="303"/>
    </location>
</feature>
<dbReference type="InterPro" id="IPR037185">
    <property type="entry name" value="EmrE-like"/>
</dbReference>
<organism evidence="4 5">
    <name type="scientific">Plantimonas leprariae</name>
    <dbReference type="NCBI Taxonomy" id="2615207"/>
    <lineage>
        <taxon>Bacteria</taxon>
        <taxon>Pseudomonadati</taxon>
        <taxon>Pseudomonadota</taxon>
        <taxon>Alphaproteobacteria</taxon>
        <taxon>Hyphomicrobiales</taxon>
        <taxon>Aurantimonadaceae</taxon>
        <taxon>Plantimonas</taxon>
    </lineage>
</organism>
<keyword evidence="2" id="KW-0812">Transmembrane</keyword>
<dbReference type="InterPro" id="IPR000620">
    <property type="entry name" value="EamA_dom"/>
</dbReference>
<feature type="domain" description="EamA" evidence="3">
    <location>
        <begin position="114"/>
        <end position="246"/>
    </location>
</feature>
<feature type="transmembrane region" description="Helical" evidence="2">
    <location>
        <begin position="255"/>
        <end position="274"/>
    </location>
</feature>